<dbReference type="AlphaFoldDB" id="A0A0H4IZK6"/>
<keyword evidence="1" id="KW-0472">Membrane</keyword>
<dbReference type="PANTHER" id="PTHR31876">
    <property type="entry name" value="COV-LIKE PROTEIN 1"/>
    <property type="match status" value="1"/>
</dbReference>
<evidence type="ECO:0000313" key="2">
    <source>
        <dbReference type="EMBL" id="AKO65934.1"/>
    </source>
</evidence>
<evidence type="ECO:0000313" key="3">
    <source>
        <dbReference type="Proteomes" id="UP000066549"/>
    </source>
</evidence>
<keyword evidence="1" id="KW-1133">Transmembrane helix</keyword>
<gene>
    <name evidence="2" type="ORF">VI33_04260</name>
</gene>
<dbReference type="InterPro" id="IPR007462">
    <property type="entry name" value="COV1-like"/>
</dbReference>
<keyword evidence="1" id="KW-0812">Transmembrane</keyword>
<proteinExistence type="predicted"/>
<reference evidence="2 3" key="1">
    <citation type="submission" date="2015-03" db="EMBL/GenBank/DDBJ databases">
        <title>Comparative analysis of the OM43 clade including a novel species from Red Sea uncovers genomic and metabolic diversity among marine methylotrophs.</title>
        <authorList>
            <person name="Jimenez-Infante F."/>
            <person name="Ngugi D.K."/>
            <person name="Vinu M."/>
            <person name="Alam I."/>
            <person name="Kamau A."/>
            <person name="Blom J."/>
            <person name="Bajic V.B."/>
            <person name="Stingl U."/>
        </authorList>
    </citation>
    <scope>NUCLEOTIDE SEQUENCE [LARGE SCALE GENOMIC DNA]</scope>
    <source>
        <strain evidence="2 3">MBRSH7</strain>
    </source>
</reference>
<protein>
    <submittedName>
        <fullName evidence="2">Membrane protein</fullName>
    </submittedName>
</protein>
<name>A0A0H4IZK6_9PROT</name>
<evidence type="ECO:0000256" key="1">
    <source>
        <dbReference type="SAM" id="Phobius"/>
    </source>
</evidence>
<sequence length="206" mass="22988">MFKKNILTGLIVLIPLVLTFWVIYSLAHFLDQVVLFLPYEYQPNQLIGFNIPGVGVILTVASIFVVGLIANNFFGKRLISLYEVILDKLPFVKSIYGGIKQVSDTLFSNNSNAFSKAVLIEFPDAKNYTFAFITGDTDEKIAKILKGKYVNVYVPTTPNPTSGYTLMVPRNKIKEIDVSVDQALKYVISMGVVPPKSKSRSIKAKR</sequence>
<feature type="transmembrane region" description="Helical" evidence="1">
    <location>
        <begin position="47"/>
        <end position="70"/>
    </location>
</feature>
<keyword evidence="3" id="KW-1185">Reference proteome</keyword>
<organism evidence="2 3">
    <name type="scientific">Methylophilales bacterium MBRS-H7</name>
    <dbReference type="NCBI Taxonomy" id="1623450"/>
    <lineage>
        <taxon>Bacteria</taxon>
        <taxon>Pseudomonadati</taxon>
        <taxon>Pseudomonadota</taxon>
        <taxon>Betaproteobacteria</taxon>
        <taxon>Nitrosomonadales</taxon>
        <taxon>OM43 clade</taxon>
    </lineage>
</organism>
<accession>A0A0H4IZK6</accession>
<dbReference type="Proteomes" id="UP000066549">
    <property type="component" value="Chromosome"/>
</dbReference>
<dbReference type="PANTHER" id="PTHR31876:SF26">
    <property type="entry name" value="PROTEIN LIKE COV 2"/>
    <property type="match status" value="1"/>
</dbReference>
<feature type="transmembrane region" description="Helical" evidence="1">
    <location>
        <begin position="7"/>
        <end position="27"/>
    </location>
</feature>
<dbReference type="PATRIC" id="fig|1623450.3.peg.845"/>
<dbReference type="Pfam" id="PF04367">
    <property type="entry name" value="DUF502"/>
    <property type="match status" value="1"/>
</dbReference>
<dbReference type="OrthoDB" id="9780267at2"/>
<dbReference type="EMBL" id="CP011002">
    <property type="protein sequence ID" value="AKO65934.1"/>
    <property type="molecule type" value="Genomic_DNA"/>
</dbReference>